<sequence length="262" mass="28164">MSADQQQQDPDYLLRETNREVERLRKQHRWLRACLDDEIVFAPVDLGDASLKVLDVGCADGIHLRDLRDDLAPSAQLVGLDCMASFLPASPDGHIRYATGDACERPAGDLVGAFGLTHVRFVLPGCGRVGADRVVANLAETLAPGGWLQIQEMDLSAGRTAGPSALNNVLDLFEGVFEGVFEGSGMGGRFSVRLGECGAEERGGAWSSPWGAGLLRARAFVGSMGAELPESLFDGLEERFEEEMLETGGTFGTFIAYGQRSL</sequence>
<dbReference type="Gene3D" id="3.40.50.150">
    <property type="entry name" value="Vaccinia Virus protein VP39"/>
    <property type="match status" value="1"/>
</dbReference>
<dbReference type="Proteomes" id="UP000654918">
    <property type="component" value="Unassembled WGS sequence"/>
</dbReference>
<organism evidence="1 2">
    <name type="scientific">Colletotrichum plurivorum</name>
    <dbReference type="NCBI Taxonomy" id="2175906"/>
    <lineage>
        <taxon>Eukaryota</taxon>
        <taxon>Fungi</taxon>
        <taxon>Dikarya</taxon>
        <taxon>Ascomycota</taxon>
        <taxon>Pezizomycotina</taxon>
        <taxon>Sordariomycetes</taxon>
        <taxon>Hypocreomycetidae</taxon>
        <taxon>Glomerellales</taxon>
        <taxon>Glomerellaceae</taxon>
        <taxon>Colletotrichum</taxon>
        <taxon>Colletotrichum orchidearum species complex</taxon>
    </lineage>
</organism>
<evidence type="ECO:0000313" key="1">
    <source>
        <dbReference type="EMBL" id="KAF6804200.1"/>
    </source>
</evidence>
<reference evidence="1" key="1">
    <citation type="journal article" date="2020" name="Phytopathology">
        <title>Genome Sequence Resources of Colletotrichum truncatum, C. plurivorum, C. musicola, and C. sojae: Four Species Pathogenic to Soybean (Glycine max).</title>
        <authorList>
            <person name="Rogerio F."/>
            <person name="Boufleur T.R."/>
            <person name="Ciampi-Guillardi M."/>
            <person name="Sukno S.A."/>
            <person name="Thon M.R."/>
            <person name="Massola Junior N.S."/>
            <person name="Baroncelli R."/>
        </authorList>
    </citation>
    <scope>NUCLEOTIDE SEQUENCE</scope>
    <source>
        <strain evidence="1">LFN00145</strain>
    </source>
</reference>
<gene>
    <name evidence="1" type="ORF">CPLU01_16073</name>
</gene>
<dbReference type="SUPFAM" id="SSF53335">
    <property type="entry name" value="S-adenosyl-L-methionine-dependent methyltransferases"/>
    <property type="match status" value="1"/>
</dbReference>
<comment type="caution">
    <text evidence="1">The sequence shown here is derived from an EMBL/GenBank/DDBJ whole genome shotgun (WGS) entry which is preliminary data.</text>
</comment>
<keyword evidence="1" id="KW-0808">Transferase</keyword>
<dbReference type="InterPro" id="IPR029063">
    <property type="entry name" value="SAM-dependent_MTases_sf"/>
</dbReference>
<keyword evidence="2" id="KW-1185">Reference proteome</keyword>
<protein>
    <submittedName>
        <fullName evidence="1">Methyltransferase</fullName>
    </submittedName>
</protein>
<proteinExistence type="predicted"/>
<dbReference type="GO" id="GO:0032259">
    <property type="term" value="P:methylation"/>
    <property type="evidence" value="ECO:0007669"/>
    <property type="project" value="UniProtKB-KW"/>
</dbReference>
<keyword evidence="1" id="KW-0489">Methyltransferase</keyword>
<accession>A0A8H6MQ86</accession>
<evidence type="ECO:0000313" key="2">
    <source>
        <dbReference type="Proteomes" id="UP000654918"/>
    </source>
</evidence>
<dbReference type="GO" id="GO:0008168">
    <property type="term" value="F:methyltransferase activity"/>
    <property type="evidence" value="ECO:0007669"/>
    <property type="project" value="UniProtKB-KW"/>
</dbReference>
<dbReference type="EMBL" id="WIGO01000831">
    <property type="protein sequence ID" value="KAF6804200.1"/>
    <property type="molecule type" value="Genomic_DNA"/>
</dbReference>
<name>A0A8H6MQ86_9PEZI</name>
<dbReference type="AlphaFoldDB" id="A0A8H6MQ86"/>